<evidence type="ECO:0000313" key="2">
    <source>
        <dbReference type="Proteomes" id="UP000821845"/>
    </source>
</evidence>
<gene>
    <name evidence="1" type="ORF">HPB50_019188</name>
</gene>
<keyword evidence="2" id="KW-1185">Reference proteome</keyword>
<name>A0ACB7RPV0_HYAAI</name>
<protein>
    <submittedName>
        <fullName evidence="1">Uncharacterized protein</fullName>
    </submittedName>
</protein>
<accession>A0ACB7RPV0</accession>
<dbReference type="Proteomes" id="UP000821845">
    <property type="component" value="Chromosome 8"/>
</dbReference>
<sequence>MRRARTETAAAATRAFLRCFPDVLRTTRTLAASPFGTVCRSDRLRSSGRRSHSEFFPDDALEWFPLVRLRAADGLPANFEEVALMASHTKQLCFRNEIDTSSFSWLDRISSGPMKKALIACKHFSEEVAPNPACLTHDDWQCLNYPQKRLCKVATRTPLLLLTEETTKLDTEKVWQCSFISPEATSSLLPAVAPAAGAAGIFFTGDAAARTRPSKVQSGRNSSGPSGKPPEFEDLEPPSAANSRRV</sequence>
<proteinExistence type="predicted"/>
<reference evidence="1" key="1">
    <citation type="submission" date="2020-05" db="EMBL/GenBank/DDBJ databases">
        <title>Large-scale comparative analyses of tick genomes elucidate their genetic diversity and vector capacities.</title>
        <authorList>
            <person name="Jia N."/>
            <person name="Wang J."/>
            <person name="Shi W."/>
            <person name="Du L."/>
            <person name="Sun Y."/>
            <person name="Zhan W."/>
            <person name="Jiang J."/>
            <person name="Wang Q."/>
            <person name="Zhang B."/>
            <person name="Ji P."/>
            <person name="Sakyi L.B."/>
            <person name="Cui X."/>
            <person name="Yuan T."/>
            <person name="Jiang B."/>
            <person name="Yang W."/>
            <person name="Lam T.T.-Y."/>
            <person name="Chang Q."/>
            <person name="Ding S."/>
            <person name="Wang X."/>
            <person name="Zhu J."/>
            <person name="Ruan X."/>
            <person name="Zhao L."/>
            <person name="Wei J."/>
            <person name="Que T."/>
            <person name="Du C."/>
            <person name="Cheng J."/>
            <person name="Dai P."/>
            <person name="Han X."/>
            <person name="Huang E."/>
            <person name="Gao Y."/>
            <person name="Liu J."/>
            <person name="Shao H."/>
            <person name="Ye R."/>
            <person name="Li L."/>
            <person name="Wei W."/>
            <person name="Wang X."/>
            <person name="Wang C."/>
            <person name="Yang T."/>
            <person name="Huo Q."/>
            <person name="Li W."/>
            <person name="Guo W."/>
            <person name="Chen H."/>
            <person name="Zhou L."/>
            <person name="Ni X."/>
            <person name="Tian J."/>
            <person name="Zhou Y."/>
            <person name="Sheng Y."/>
            <person name="Liu T."/>
            <person name="Pan Y."/>
            <person name="Xia L."/>
            <person name="Li J."/>
            <person name="Zhao F."/>
            <person name="Cao W."/>
        </authorList>
    </citation>
    <scope>NUCLEOTIDE SEQUENCE</scope>
    <source>
        <strain evidence="1">Hyas-2018</strain>
    </source>
</reference>
<dbReference type="EMBL" id="CM023488">
    <property type="protein sequence ID" value="KAH6924520.1"/>
    <property type="molecule type" value="Genomic_DNA"/>
</dbReference>
<organism evidence="1 2">
    <name type="scientific">Hyalomma asiaticum</name>
    <name type="common">Tick</name>
    <dbReference type="NCBI Taxonomy" id="266040"/>
    <lineage>
        <taxon>Eukaryota</taxon>
        <taxon>Metazoa</taxon>
        <taxon>Ecdysozoa</taxon>
        <taxon>Arthropoda</taxon>
        <taxon>Chelicerata</taxon>
        <taxon>Arachnida</taxon>
        <taxon>Acari</taxon>
        <taxon>Parasitiformes</taxon>
        <taxon>Ixodida</taxon>
        <taxon>Ixodoidea</taxon>
        <taxon>Ixodidae</taxon>
        <taxon>Hyalomminae</taxon>
        <taxon>Hyalomma</taxon>
    </lineage>
</organism>
<evidence type="ECO:0000313" key="1">
    <source>
        <dbReference type="EMBL" id="KAH6924520.1"/>
    </source>
</evidence>
<comment type="caution">
    <text evidence="1">The sequence shown here is derived from an EMBL/GenBank/DDBJ whole genome shotgun (WGS) entry which is preliminary data.</text>
</comment>